<keyword evidence="5" id="KW-1185">Reference proteome</keyword>
<protein>
    <submittedName>
        <fullName evidence="2">Uncharacterized protein</fullName>
    </submittedName>
</protein>
<evidence type="ECO:0000313" key="3">
    <source>
        <dbReference type="EMBL" id="AZA97000.1"/>
    </source>
</evidence>
<dbReference type="EMBL" id="CP033912">
    <property type="protein sequence ID" value="AZA97000.1"/>
    <property type="molecule type" value="Genomic_DNA"/>
</dbReference>
<evidence type="ECO:0000313" key="2">
    <source>
        <dbReference type="EMBL" id="AZA88456.1"/>
    </source>
</evidence>
<reference evidence="4 5" key="1">
    <citation type="submission" date="2018-11" db="EMBL/GenBank/DDBJ databases">
        <title>Proposal to divide the Flavobacteriaceae and reorganize its genera based on Amino Acid Identity values calculated from whole genome sequences.</title>
        <authorList>
            <person name="Nicholson A.C."/>
            <person name="Gulvik C.A."/>
            <person name="Whitney A.M."/>
            <person name="Humrighouse B.W."/>
            <person name="Bell M."/>
            <person name="Holmes B."/>
            <person name="Steigerwalt A.G."/>
            <person name="Villarma A."/>
            <person name="Sheth M."/>
            <person name="Batra D."/>
            <person name="Pryor J."/>
            <person name="Bernardet J.-F."/>
            <person name="Hugo C."/>
            <person name="Kampfer P."/>
            <person name="Newman J."/>
            <person name="McQuiston J.R."/>
        </authorList>
    </citation>
    <scope>NUCLEOTIDE SEQUENCE [LARGE SCALE GENOMIC DNA]</scope>
    <source>
        <strain evidence="2 4">G0207</strain>
        <strain evidence="3 5">H5143</strain>
    </source>
</reference>
<keyword evidence="1" id="KW-0472">Membrane</keyword>
<feature type="transmembrane region" description="Helical" evidence="1">
    <location>
        <begin position="34"/>
        <end position="56"/>
    </location>
</feature>
<accession>A0AAD0YK35</accession>
<gene>
    <name evidence="2" type="ORF">EG349_17595</name>
    <name evidence="3" type="ORF">EG353_16295</name>
</gene>
<dbReference type="AlphaFoldDB" id="A0AAD0YK35"/>
<name>A0AAD0YK35_9FLAO</name>
<dbReference type="Proteomes" id="UP000281741">
    <property type="component" value="Chromosome"/>
</dbReference>
<evidence type="ECO:0000256" key="1">
    <source>
        <dbReference type="SAM" id="Phobius"/>
    </source>
</evidence>
<evidence type="ECO:0000313" key="4">
    <source>
        <dbReference type="Proteomes" id="UP000274073"/>
    </source>
</evidence>
<sequence>MVELIVFTAVLLGISNFHYFVFFRKEKKQLKLKIYFTIIIAVSIALSLYIITITPGFFYDEVLQNCFLLVLINFLIPGYFLMLYGINSVLENIPIIRGYFTFNIIFGTLFLTASMLYYFLSTFILSFKLY</sequence>
<organism evidence="2 4">
    <name type="scientific">Chryseobacterium shandongense</name>
    <dbReference type="NCBI Taxonomy" id="1493872"/>
    <lineage>
        <taxon>Bacteria</taxon>
        <taxon>Pseudomonadati</taxon>
        <taxon>Bacteroidota</taxon>
        <taxon>Flavobacteriia</taxon>
        <taxon>Flavobacteriales</taxon>
        <taxon>Weeksellaceae</taxon>
        <taxon>Chryseobacterium group</taxon>
        <taxon>Chryseobacterium</taxon>
    </lineage>
</organism>
<dbReference type="Proteomes" id="UP000274073">
    <property type="component" value="Chromosome"/>
</dbReference>
<dbReference type="EMBL" id="CP033915">
    <property type="protein sequence ID" value="AZA88456.1"/>
    <property type="molecule type" value="Genomic_DNA"/>
</dbReference>
<keyword evidence="1" id="KW-1133">Transmembrane helix</keyword>
<feature type="transmembrane region" description="Helical" evidence="1">
    <location>
        <begin position="98"/>
        <end position="120"/>
    </location>
</feature>
<feature type="transmembrane region" description="Helical" evidence="1">
    <location>
        <begin position="62"/>
        <end position="86"/>
    </location>
</feature>
<keyword evidence="1" id="KW-0812">Transmembrane</keyword>
<proteinExistence type="predicted"/>
<evidence type="ECO:0000313" key="5">
    <source>
        <dbReference type="Proteomes" id="UP000281741"/>
    </source>
</evidence>
<feature type="transmembrane region" description="Helical" evidence="1">
    <location>
        <begin position="6"/>
        <end position="22"/>
    </location>
</feature>